<feature type="domain" description="HTH araC/xylS-type" evidence="4">
    <location>
        <begin position="165"/>
        <end position="265"/>
    </location>
</feature>
<dbReference type="SMART" id="SM00342">
    <property type="entry name" value="HTH_ARAC"/>
    <property type="match status" value="1"/>
</dbReference>
<evidence type="ECO:0000313" key="6">
    <source>
        <dbReference type="Proteomes" id="UP001596435"/>
    </source>
</evidence>
<keyword evidence="6" id="KW-1185">Reference proteome</keyword>
<evidence type="ECO:0000313" key="5">
    <source>
        <dbReference type="EMBL" id="MFC7180257.1"/>
    </source>
</evidence>
<sequence>MAQRPPTVGRGVLHPAEGASRFTVTPVPPGPGLAAYVEYHWIVRWDVTGQPPYEQQVLAHPNVHLVLEKSGPLVYGVIRGIFTRRLIGAGQVHGVRFLPGGFRAFTAGPARKLTDHILPAAGVFGPGADELCPRVLACTDTDAMVALVESFLLTHVPAEPDPHVARVAAMVEAMTADRTMVRVEQAAARFETSPRTLQRLFAEYVGVSPKWVLRRARLQEAAQLADSGSTDWAALAADLGYADQAHLTRDFTSVVGVPPSRYRPREG</sequence>
<protein>
    <submittedName>
        <fullName evidence="5">DUF6597 domain-containing transcriptional factor</fullName>
    </submittedName>
</protein>
<dbReference type="Gene3D" id="1.10.10.60">
    <property type="entry name" value="Homeodomain-like"/>
    <property type="match status" value="1"/>
</dbReference>
<dbReference type="InterPro" id="IPR009057">
    <property type="entry name" value="Homeodomain-like_sf"/>
</dbReference>
<dbReference type="Pfam" id="PF12833">
    <property type="entry name" value="HTH_18"/>
    <property type="match status" value="1"/>
</dbReference>
<keyword evidence="2" id="KW-0238">DNA-binding</keyword>
<gene>
    <name evidence="5" type="ORF">ACFQMG_11905</name>
</gene>
<name>A0ABW2FW74_9ACTN</name>
<accession>A0ABW2FW74</accession>
<evidence type="ECO:0000256" key="3">
    <source>
        <dbReference type="ARBA" id="ARBA00023163"/>
    </source>
</evidence>
<dbReference type="Pfam" id="PF20240">
    <property type="entry name" value="DUF6597"/>
    <property type="match status" value="1"/>
</dbReference>
<dbReference type="SUPFAM" id="SSF46689">
    <property type="entry name" value="Homeodomain-like"/>
    <property type="match status" value="1"/>
</dbReference>
<dbReference type="Proteomes" id="UP001596435">
    <property type="component" value="Unassembled WGS sequence"/>
</dbReference>
<dbReference type="PANTHER" id="PTHR46796:SF15">
    <property type="entry name" value="BLL1074 PROTEIN"/>
    <property type="match status" value="1"/>
</dbReference>
<dbReference type="InterPro" id="IPR018060">
    <property type="entry name" value="HTH_AraC"/>
</dbReference>
<dbReference type="InterPro" id="IPR050204">
    <property type="entry name" value="AraC_XylS_family_regulators"/>
</dbReference>
<evidence type="ECO:0000259" key="4">
    <source>
        <dbReference type="PROSITE" id="PS01124"/>
    </source>
</evidence>
<organism evidence="5 6">
    <name type="scientific">Kitasatospora paranensis</name>
    <dbReference type="NCBI Taxonomy" id="258053"/>
    <lineage>
        <taxon>Bacteria</taxon>
        <taxon>Bacillati</taxon>
        <taxon>Actinomycetota</taxon>
        <taxon>Actinomycetes</taxon>
        <taxon>Kitasatosporales</taxon>
        <taxon>Streptomycetaceae</taxon>
        <taxon>Kitasatospora</taxon>
    </lineage>
</organism>
<keyword evidence="3" id="KW-0804">Transcription</keyword>
<reference evidence="6" key="1">
    <citation type="journal article" date="2019" name="Int. J. Syst. Evol. Microbiol.">
        <title>The Global Catalogue of Microorganisms (GCM) 10K type strain sequencing project: providing services to taxonomists for standard genome sequencing and annotation.</title>
        <authorList>
            <consortium name="The Broad Institute Genomics Platform"/>
            <consortium name="The Broad Institute Genome Sequencing Center for Infectious Disease"/>
            <person name="Wu L."/>
            <person name="Ma J."/>
        </authorList>
    </citation>
    <scope>NUCLEOTIDE SEQUENCE [LARGE SCALE GENOMIC DNA]</scope>
    <source>
        <strain evidence="6">CGMCC 1.12859</strain>
    </source>
</reference>
<evidence type="ECO:0000256" key="2">
    <source>
        <dbReference type="ARBA" id="ARBA00023125"/>
    </source>
</evidence>
<dbReference type="RefSeq" id="WP_380231041.1">
    <property type="nucleotide sequence ID" value="NZ_JBHSVH010000002.1"/>
</dbReference>
<comment type="caution">
    <text evidence="5">The sequence shown here is derived from an EMBL/GenBank/DDBJ whole genome shotgun (WGS) entry which is preliminary data.</text>
</comment>
<evidence type="ECO:0000256" key="1">
    <source>
        <dbReference type="ARBA" id="ARBA00023015"/>
    </source>
</evidence>
<dbReference type="PANTHER" id="PTHR46796">
    <property type="entry name" value="HTH-TYPE TRANSCRIPTIONAL ACTIVATOR RHAS-RELATED"/>
    <property type="match status" value="1"/>
</dbReference>
<proteinExistence type="predicted"/>
<dbReference type="InterPro" id="IPR046532">
    <property type="entry name" value="DUF6597"/>
</dbReference>
<dbReference type="EMBL" id="JBHTAJ010000018">
    <property type="protein sequence ID" value="MFC7180257.1"/>
    <property type="molecule type" value="Genomic_DNA"/>
</dbReference>
<keyword evidence="1" id="KW-0805">Transcription regulation</keyword>
<dbReference type="PROSITE" id="PS01124">
    <property type="entry name" value="HTH_ARAC_FAMILY_2"/>
    <property type="match status" value="1"/>
</dbReference>